<comment type="caution">
    <text evidence="2">The sequence shown here is derived from an EMBL/GenBank/DDBJ whole genome shotgun (WGS) entry which is preliminary data.</text>
</comment>
<keyword evidence="3" id="KW-1185">Reference proteome</keyword>
<keyword evidence="1" id="KW-0175">Coiled coil</keyword>
<feature type="coiled-coil region" evidence="1">
    <location>
        <begin position="175"/>
        <end position="216"/>
    </location>
</feature>
<reference evidence="2" key="2">
    <citation type="submission" date="2023-05" db="EMBL/GenBank/DDBJ databases">
        <authorList>
            <person name="Schelkunov M.I."/>
        </authorList>
    </citation>
    <scope>NUCLEOTIDE SEQUENCE</scope>
    <source>
        <strain evidence="2">Hsosn_3</strain>
        <tissue evidence="2">Leaf</tissue>
    </source>
</reference>
<accession>A0AAD8N132</accession>
<evidence type="ECO:0000313" key="3">
    <source>
        <dbReference type="Proteomes" id="UP001237642"/>
    </source>
</evidence>
<protein>
    <submittedName>
        <fullName evidence="2">Uncharacterized protein</fullName>
    </submittedName>
</protein>
<reference evidence="2" key="1">
    <citation type="submission" date="2023-02" db="EMBL/GenBank/DDBJ databases">
        <title>Genome of toxic invasive species Heracleum sosnowskyi carries increased number of genes despite the absence of recent whole-genome duplications.</title>
        <authorList>
            <person name="Schelkunov M."/>
            <person name="Shtratnikova V."/>
            <person name="Makarenko M."/>
            <person name="Klepikova A."/>
            <person name="Omelchenko D."/>
            <person name="Novikova G."/>
            <person name="Obukhova E."/>
            <person name="Bogdanov V."/>
            <person name="Penin A."/>
            <person name="Logacheva M."/>
        </authorList>
    </citation>
    <scope>NUCLEOTIDE SEQUENCE</scope>
    <source>
        <strain evidence="2">Hsosn_3</strain>
        <tissue evidence="2">Leaf</tissue>
    </source>
</reference>
<dbReference type="PANTHER" id="PTHR33566">
    <property type="entry name" value="EN/SPM-LIKE TRANSPOSON-RELATED"/>
    <property type="match status" value="1"/>
</dbReference>
<dbReference type="AlphaFoldDB" id="A0AAD8N132"/>
<dbReference type="PANTHER" id="PTHR33566:SF6">
    <property type="entry name" value="PROTEIN DEFECTIVE IN MERISTEM SILENCING 3"/>
    <property type="match status" value="1"/>
</dbReference>
<gene>
    <name evidence="2" type="ORF">POM88_011277</name>
</gene>
<dbReference type="Proteomes" id="UP001237642">
    <property type="component" value="Unassembled WGS sequence"/>
</dbReference>
<dbReference type="EMBL" id="JAUIZM010000003">
    <property type="protein sequence ID" value="KAK1392221.1"/>
    <property type="molecule type" value="Genomic_DNA"/>
</dbReference>
<sequence>MLEHMTGIFSSSNLLHGIKKSATSAPVDTEDFLLAKAFVDTSKPLEDEIEKLRLGIKRHEDNIKSLMREENRICGAIQDLRVTLSQFHDLERPMTERGCLLSTGSEMVAVKNAAAEILSELTTSHGTKASNDLQNCGVVKIVATHGKVDVGNISREEPQIRFPESSGTLCPSADYASLEEKIRRKGLEREALLEELQREESLLRNVESKFIEKKEEYLQFLLEYPLHSSGSESSTEARIEP</sequence>
<evidence type="ECO:0000313" key="2">
    <source>
        <dbReference type="EMBL" id="KAK1392221.1"/>
    </source>
</evidence>
<evidence type="ECO:0000256" key="1">
    <source>
        <dbReference type="SAM" id="Coils"/>
    </source>
</evidence>
<proteinExistence type="predicted"/>
<organism evidence="2 3">
    <name type="scientific">Heracleum sosnowskyi</name>
    <dbReference type="NCBI Taxonomy" id="360622"/>
    <lineage>
        <taxon>Eukaryota</taxon>
        <taxon>Viridiplantae</taxon>
        <taxon>Streptophyta</taxon>
        <taxon>Embryophyta</taxon>
        <taxon>Tracheophyta</taxon>
        <taxon>Spermatophyta</taxon>
        <taxon>Magnoliopsida</taxon>
        <taxon>eudicotyledons</taxon>
        <taxon>Gunneridae</taxon>
        <taxon>Pentapetalae</taxon>
        <taxon>asterids</taxon>
        <taxon>campanulids</taxon>
        <taxon>Apiales</taxon>
        <taxon>Apiaceae</taxon>
        <taxon>Apioideae</taxon>
        <taxon>apioid superclade</taxon>
        <taxon>Tordylieae</taxon>
        <taxon>Tordyliinae</taxon>
        <taxon>Heracleum</taxon>
    </lineage>
</organism>
<name>A0AAD8N132_9APIA</name>